<dbReference type="PANTHER" id="PTHR21496:SF23">
    <property type="entry name" value="3-PHENYLPROPIONATE_CINNAMIC ACID DIOXYGENASE FERREDOXIN SUBUNIT"/>
    <property type="match status" value="1"/>
</dbReference>
<evidence type="ECO:0000256" key="3">
    <source>
        <dbReference type="ARBA" id="ARBA00023004"/>
    </source>
</evidence>
<keyword evidence="7" id="KW-1185">Reference proteome</keyword>
<evidence type="ECO:0000259" key="5">
    <source>
        <dbReference type="PROSITE" id="PS51296"/>
    </source>
</evidence>
<dbReference type="PROSITE" id="PS51296">
    <property type="entry name" value="RIESKE"/>
    <property type="match status" value="1"/>
</dbReference>
<dbReference type="Gene3D" id="2.102.10.10">
    <property type="entry name" value="Rieske [2Fe-2S] iron-sulphur domain"/>
    <property type="match status" value="1"/>
</dbReference>
<keyword evidence="6" id="KW-0223">Dioxygenase</keyword>
<reference evidence="6 7" key="1">
    <citation type="submission" date="2023-07" db="EMBL/GenBank/DDBJ databases">
        <title>Sequencing the genomes of 1000 actinobacteria strains.</title>
        <authorList>
            <person name="Klenk H.-P."/>
        </authorList>
    </citation>
    <scope>NUCLEOTIDE SEQUENCE [LARGE SCALE GENOMIC DNA]</scope>
    <source>
        <strain evidence="6 7">DSM 44508</strain>
    </source>
</reference>
<keyword evidence="3" id="KW-0408">Iron</keyword>
<feature type="domain" description="Rieske" evidence="5">
    <location>
        <begin position="17"/>
        <end position="105"/>
    </location>
</feature>
<evidence type="ECO:0000313" key="7">
    <source>
        <dbReference type="Proteomes" id="UP001183619"/>
    </source>
</evidence>
<accession>A0ABU2B7D6</accession>
<dbReference type="SUPFAM" id="SSF50022">
    <property type="entry name" value="ISP domain"/>
    <property type="match status" value="1"/>
</dbReference>
<comment type="caution">
    <text evidence="6">The sequence shown here is derived from an EMBL/GenBank/DDBJ whole genome shotgun (WGS) entry which is preliminary data.</text>
</comment>
<dbReference type="Proteomes" id="UP001183619">
    <property type="component" value="Unassembled WGS sequence"/>
</dbReference>
<dbReference type="InterPro" id="IPR017941">
    <property type="entry name" value="Rieske_2Fe-2S"/>
</dbReference>
<proteinExistence type="predicted"/>
<dbReference type="CDD" id="cd03528">
    <property type="entry name" value="Rieske_RO_ferredoxin"/>
    <property type="match status" value="1"/>
</dbReference>
<protein>
    <submittedName>
        <fullName evidence="6">3-phenylpropionate/trans-cinnamate dioxygenase ferredoxin subunit</fullName>
    </submittedName>
</protein>
<dbReference type="InterPro" id="IPR036922">
    <property type="entry name" value="Rieske_2Fe-2S_sf"/>
</dbReference>
<keyword evidence="2" id="KW-0479">Metal-binding</keyword>
<evidence type="ECO:0000256" key="1">
    <source>
        <dbReference type="ARBA" id="ARBA00022714"/>
    </source>
</evidence>
<keyword evidence="4" id="KW-0411">Iron-sulfur</keyword>
<dbReference type="Pfam" id="PF00355">
    <property type="entry name" value="Rieske"/>
    <property type="match status" value="1"/>
</dbReference>
<evidence type="ECO:0000256" key="2">
    <source>
        <dbReference type="ARBA" id="ARBA00022723"/>
    </source>
</evidence>
<evidence type="ECO:0000256" key="4">
    <source>
        <dbReference type="ARBA" id="ARBA00023014"/>
    </source>
</evidence>
<keyword evidence="1" id="KW-0001">2Fe-2S</keyword>
<dbReference type="EMBL" id="JAVDYF010000001">
    <property type="protein sequence ID" value="MDR7354206.1"/>
    <property type="molecule type" value="Genomic_DNA"/>
</dbReference>
<sequence>MGEPVKVGTIDDIEQEEGIVVESDVTGYDDPIAIFRTDEDEIYALNDTCTHGDASLADGWVEGTEVECPMHSGKFCLKSGKVLCMPAVDDTITHKVEVRDDEIWLYPGTPAEVDDD</sequence>
<organism evidence="6 7">
    <name type="scientific">Corynebacterium felinum</name>
    <dbReference type="NCBI Taxonomy" id="131318"/>
    <lineage>
        <taxon>Bacteria</taxon>
        <taxon>Bacillati</taxon>
        <taxon>Actinomycetota</taxon>
        <taxon>Actinomycetes</taxon>
        <taxon>Mycobacteriales</taxon>
        <taxon>Corynebacteriaceae</taxon>
        <taxon>Corynebacterium</taxon>
    </lineage>
</organism>
<dbReference type="RefSeq" id="WP_277104414.1">
    <property type="nucleotide sequence ID" value="NZ_BAAAJS010000006.1"/>
</dbReference>
<keyword evidence="6" id="KW-0560">Oxidoreductase</keyword>
<dbReference type="PANTHER" id="PTHR21496">
    <property type="entry name" value="FERREDOXIN-RELATED"/>
    <property type="match status" value="1"/>
</dbReference>
<dbReference type="GO" id="GO:0051213">
    <property type="term" value="F:dioxygenase activity"/>
    <property type="evidence" value="ECO:0007669"/>
    <property type="project" value="UniProtKB-KW"/>
</dbReference>
<gene>
    <name evidence="6" type="ORF">J2S37_000744</name>
</gene>
<name>A0ABU2B7D6_9CORY</name>
<evidence type="ECO:0000313" key="6">
    <source>
        <dbReference type="EMBL" id="MDR7354206.1"/>
    </source>
</evidence>